<evidence type="ECO:0000256" key="1">
    <source>
        <dbReference type="SAM" id="MobiDB-lite"/>
    </source>
</evidence>
<evidence type="ECO:0000313" key="3">
    <source>
        <dbReference type="EMBL" id="EIW87435.1"/>
    </source>
</evidence>
<feature type="domain" description="T6SS Phospholipase effector Tle1-like catalytic" evidence="2">
    <location>
        <begin position="83"/>
        <end position="399"/>
    </location>
</feature>
<dbReference type="PANTHER" id="PTHR33840">
    <property type="match status" value="1"/>
</dbReference>
<accession>A0A5M3N9J7</accession>
<dbReference type="OrthoDB" id="3162439at2759"/>
<comment type="caution">
    <text evidence="3">The sequence shown here is derived from an EMBL/GenBank/DDBJ whole genome shotgun (WGS) entry which is preliminary data.</text>
</comment>
<feature type="region of interest" description="Disordered" evidence="1">
    <location>
        <begin position="287"/>
        <end position="322"/>
    </location>
</feature>
<dbReference type="KEGG" id="cput:CONPUDRAFT_134581"/>
<dbReference type="Pfam" id="PF09994">
    <property type="entry name" value="T6SS_Tle1-like_cat"/>
    <property type="match status" value="1"/>
</dbReference>
<dbReference type="OMA" id="TWAKAIT"/>
<dbReference type="Proteomes" id="UP000053558">
    <property type="component" value="Unassembled WGS sequence"/>
</dbReference>
<dbReference type="RefSeq" id="XP_007763924.1">
    <property type="nucleotide sequence ID" value="XM_007765734.1"/>
</dbReference>
<dbReference type="AlphaFoldDB" id="A0A5M3N9J7"/>
<protein>
    <recommendedName>
        <fullName evidence="2">T6SS Phospholipase effector Tle1-like catalytic domain-containing protein</fullName>
    </recommendedName>
</protein>
<reference evidence="4" key="1">
    <citation type="journal article" date="2012" name="Science">
        <title>The Paleozoic origin of enzymatic lignin decomposition reconstructed from 31 fungal genomes.</title>
        <authorList>
            <person name="Floudas D."/>
            <person name="Binder M."/>
            <person name="Riley R."/>
            <person name="Barry K."/>
            <person name="Blanchette R.A."/>
            <person name="Henrissat B."/>
            <person name="Martinez A.T."/>
            <person name="Otillar R."/>
            <person name="Spatafora J.W."/>
            <person name="Yadav J.S."/>
            <person name="Aerts A."/>
            <person name="Benoit I."/>
            <person name="Boyd A."/>
            <person name="Carlson A."/>
            <person name="Copeland A."/>
            <person name="Coutinho P.M."/>
            <person name="de Vries R.P."/>
            <person name="Ferreira P."/>
            <person name="Findley K."/>
            <person name="Foster B."/>
            <person name="Gaskell J."/>
            <person name="Glotzer D."/>
            <person name="Gorecki P."/>
            <person name="Heitman J."/>
            <person name="Hesse C."/>
            <person name="Hori C."/>
            <person name="Igarashi K."/>
            <person name="Jurgens J.A."/>
            <person name="Kallen N."/>
            <person name="Kersten P."/>
            <person name="Kohler A."/>
            <person name="Kuees U."/>
            <person name="Kumar T.K.A."/>
            <person name="Kuo A."/>
            <person name="LaButti K."/>
            <person name="Larrondo L.F."/>
            <person name="Lindquist E."/>
            <person name="Ling A."/>
            <person name="Lombard V."/>
            <person name="Lucas S."/>
            <person name="Lundell T."/>
            <person name="Martin R."/>
            <person name="McLaughlin D.J."/>
            <person name="Morgenstern I."/>
            <person name="Morin E."/>
            <person name="Murat C."/>
            <person name="Nagy L.G."/>
            <person name="Nolan M."/>
            <person name="Ohm R.A."/>
            <person name="Patyshakuliyeva A."/>
            <person name="Rokas A."/>
            <person name="Ruiz-Duenas F.J."/>
            <person name="Sabat G."/>
            <person name="Salamov A."/>
            <person name="Samejima M."/>
            <person name="Schmutz J."/>
            <person name="Slot J.C."/>
            <person name="St John F."/>
            <person name="Stenlid J."/>
            <person name="Sun H."/>
            <person name="Sun S."/>
            <person name="Syed K."/>
            <person name="Tsang A."/>
            <person name="Wiebenga A."/>
            <person name="Young D."/>
            <person name="Pisabarro A."/>
            <person name="Eastwood D.C."/>
            <person name="Martin F."/>
            <person name="Cullen D."/>
            <person name="Grigoriev I.V."/>
            <person name="Hibbett D.S."/>
        </authorList>
    </citation>
    <scope>NUCLEOTIDE SEQUENCE [LARGE SCALE GENOMIC DNA]</scope>
    <source>
        <strain evidence="4">RWD-64-598 SS2</strain>
    </source>
</reference>
<gene>
    <name evidence="3" type="ORF">CONPUDRAFT_134581</name>
</gene>
<feature type="region of interest" description="Disordered" evidence="1">
    <location>
        <begin position="1"/>
        <end position="20"/>
    </location>
</feature>
<evidence type="ECO:0000259" key="2">
    <source>
        <dbReference type="Pfam" id="PF09994"/>
    </source>
</evidence>
<dbReference type="PANTHER" id="PTHR33840:SF2">
    <property type="entry name" value="TLE1 PHOSPHOLIPASE DOMAIN-CONTAINING PROTEIN"/>
    <property type="match status" value="1"/>
</dbReference>
<keyword evidence="4" id="KW-1185">Reference proteome</keyword>
<dbReference type="EMBL" id="JH711573">
    <property type="protein sequence ID" value="EIW87435.1"/>
    <property type="molecule type" value="Genomic_DNA"/>
</dbReference>
<feature type="compositionally biased region" description="Basic and acidic residues" evidence="1">
    <location>
        <begin position="289"/>
        <end position="315"/>
    </location>
</feature>
<name>A0A5M3N9J7_CONPW</name>
<dbReference type="SUPFAM" id="SSF53474">
    <property type="entry name" value="alpha/beta-Hydrolases"/>
    <property type="match status" value="1"/>
</dbReference>
<evidence type="ECO:0000313" key="4">
    <source>
        <dbReference type="Proteomes" id="UP000053558"/>
    </source>
</evidence>
<sequence length="593" mass="67945">MGSKMTEYTDHLTGSPTSDTFSSNNNMQSFYVRVDNAEGRPNVVADGEVDVDGLNLDDSMTLGGGSDHPFDEIIPPYHDRAHRTVVLCFDGTGDQFDSDNSNIVQFFSMLKKDDRTEQLVYYQAGIGTYTIPQIATPWMANLDKTIDMMVGSHLNAHVMDGYKFLMRNYQAGDKICLFGFSRGAYTARALAGMIHKVGLLPVDNEQQIPFAYHMYCQDDEDGWRMSRAFKKAFSINVDIEFIGVWDTVDSVGIVPRRLPFTKSSDNIKFFRHAISLDEHRVRFKPSHWKHPESHEHHLGVKKHEMPRSKKKEQGQAKRQPTKILKEDVTLEKDPRTDEVKAVRRPRLEDFEHRFSTHEFETDVEEVWFSGCHCDVGGGSVKNGTRNSLARIPLRWMLREIFKANVGIQFHKDMFLKVGMDPDTLYPFVKPRPPPLFQNPIPAGPEHMHELDLRRDAIRRRRKTADVHLVPIAAPHVVDDDPTVIVYSDAGGFVSEEEEDLADALSPMYDQLAVAPHWWFLEMIPQRRHYMHDKGAGFFEQYAVNMGSGRNVPEQFDKGVRFHRSVLLRMESEGLEGGKYWPKARFAVKPTWVD</sequence>
<dbReference type="GeneID" id="19200627"/>
<dbReference type="InterPro" id="IPR029058">
    <property type="entry name" value="AB_hydrolase_fold"/>
</dbReference>
<proteinExistence type="predicted"/>
<organism evidence="3 4">
    <name type="scientific">Coniophora puteana (strain RWD-64-598)</name>
    <name type="common">Brown rot fungus</name>
    <dbReference type="NCBI Taxonomy" id="741705"/>
    <lineage>
        <taxon>Eukaryota</taxon>
        <taxon>Fungi</taxon>
        <taxon>Dikarya</taxon>
        <taxon>Basidiomycota</taxon>
        <taxon>Agaricomycotina</taxon>
        <taxon>Agaricomycetes</taxon>
        <taxon>Agaricomycetidae</taxon>
        <taxon>Boletales</taxon>
        <taxon>Coniophorineae</taxon>
        <taxon>Coniophoraceae</taxon>
        <taxon>Coniophora</taxon>
    </lineage>
</organism>
<dbReference type="InterPro" id="IPR018712">
    <property type="entry name" value="Tle1-like_cat"/>
</dbReference>